<evidence type="ECO:0000256" key="2">
    <source>
        <dbReference type="ARBA" id="ARBA00022692"/>
    </source>
</evidence>
<feature type="compositionally biased region" description="Basic and acidic residues" evidence="5">
    <location>
        <begin position="27"/>
        <end position="36"/>
    </location>
</feature>
<feature type="transmembrane region" description="Helical" evidence="6">
    <location>
        <begin position="95"/>
        <end position="114"/>
    </location>
</feature>
<dbReference type="EMBL" id="BAAAVT010000004">
    <property type="protein sequence ID" value="GAA3056513.1"/>
    <property type="molecule type" value="Genomic_DNA"/>
</dbReference>
<proteinExistence type="predicted"/>
<evidence type="ECO:0000313" key="8">
    <source>
        <dbReference type="Proteomes" id="UP001500236"/>
    </source>
</evidence>
<dbReference type="Pfam" id="PF09685">
    <property type="entry name" value="MamF_MmsF"/>
    <property type="match status" value="1"/>
</dbReference>
<reference evidence="8" key="1">
    <citation type="journal article" date="2019" name="Int. J. Syst. Evol. Microbiol.">
        <title>The Global Catalogue of Microorganisms (GCM) 10K type strain sequencing project: providing services to taxonomists for standard genome sequencing and annotation.</title>
        <authorList>
            <consortium name="The Broad Institute Genomics Platform"/>
            <consortium name="The Broad Institute Genome Sequencing Center for Infectious Disease"/>
            <person name="Wu L."/>
            <person name="Ma J."/>
        </authorList>
    </citation>
    <scope>NUCLEOTIDE SEQUENCE [LARGE SCALE GENOMIC DNA]</scope>
    <source>
        <strain evidence="8">JCM 14309</strain>
    </source>
</reference>
<comment type="caution">
    <text evidence="7">The sequence shown here is derived from an EMBL/GenBank/DDBJ whole genome shotgun (WGS) entry which is preliminary data.</text>
</comment>
<evidence type="ECO:0000256" key="6">
    <source>
        <dbReference type="SAM" id="Phobius"/>
    </source>
</evidence>
<evidence type="ECO:0000256" key="4">
    <source>
        <dbReference type="ARBA" id="ARBA00023136"/>
    </source>
</evidence>
<evidence type="ECO:0000313" key="7">
    <source>
        <dbReference type="EMBL" id="GAA3056513.1"/>
    </source>
</evidence>
<comment type="subcellular location">
    <subcellularLocation>
        <location evidence="1">Membrane</location>
        <topology evidence="1">Multi-pass membrane protein</topology>
    </subcellularLocation>
</comment>
<keyword evidence="2 6" id="KW-0812">Transmembrane</keyword>
<keyword evidence="8" id="KW-1185">Reference proteome</keyword>
<sequence length="153" mass="17095">MPQSEPPHPQQPNSGDRHRPADRRRQHSGDSERVEGSADAALPLTPSEDRRWATLSHFGGLMGCVPSLIIYLVFRDRGPFTAQESKEALNFTLPLTVVMLVCYVLALIPAIGWIFGLAAVFLWVVMTISGLVAGIECNKGRPYRYRMNLRLIH</sequence>
<evidence type="ECO:0008006" key="9">
    <source>
        <dbReference type="Google" id="ProtNLM"/>
    </source>
</evidence>
<keyword evidence="4 6" id="KW-0472">Membrane</keyword>
<evidence type="ECO:0000256" key="1">
    <source>
        <dbReference type="ARBA" id="ARBA00004141"/>
    </source>
</evidence>
<accession>A0ABP6LVH7</accession>
<keyword evidence="3 6" id="KW-1133">Transmembrane helix</keyword>
<organism evidence="7 8">
    <name type="scientific">Nesterenkonia aethiopica</name>
    <dbReference type="NCBI Taxonomy" id="269144"/>
    <lineage>
        <taxon>Bacteria</taxon>
        <taxon>Bacillati</taxon>
        <taxon>Actinomycetota</taxon>
        <taxon>Actinomycetes</taxon>
        <taxon>Micrococcales</taxon>
        <taxon>Micrococcaceae</taxon>
        <taxon>Nesterenkonia</taxon>
    </lineage>
</organism>
<feature type="compositionally biased region" description="Pro residues" evidence="5">
    <location>
        <begin position="1"/>
        <end position="10"/>
    </location>
</feature>
<evidence type="ECO:0000256" key="3">
    <source>
        <dbReference type="ARBA" id="ARBA00022989"/>
    </source>
</evidence>
<name>A0ABP6LVH7_9MICC</name>
<feature type="region of interest" description="Disordered" evidence="5">
    <location>
        <begin position="1"/>
        <end position="40"/>
    </location>
</feature>
<dbReference type="InterPro" id="IPR019109">
    <property type="entry name" value="MamF_MmsF"/>
</dbReference>
<protein>
    <recommendedName>
        <fullName evidence="9">DUF4870 domain-containing protein</fullName>
    </recommendedName>
</protein>
<feature type="transmembrane region" description="Helical" evidence="6">
    <location>
        <begin position="120"/>
        <end position="137"/>
    </location>
</feature>
<evidence type="ECO:0000256" key="5">
    <source>
        <dbReference type="SAM" id="MobiDB-lite"/>
    </source>
</evidence>
<gene>
    <name evidence="7" type="ORF">GCM10010529_08010</name>
</gene>
<feature type="transmembrane region" description="Helical" evidence="6">
    <location>
        <begin position="52"/>
        <end position="74"/>
    </location>
</feature>
<dbReference type="RefSeq" id="WP_344685541.1">
    <property type="nucleotide sequence ID" value="NZ_BAAAVT010000004.1"/>
</dbReference>
<dbReference type="Proteomes" id="UP001500236">
    <property type="component" value="Unassembled WGS sequence"/>
</dbReference>